<accession>A0A0D2BQ92</accession>
<dbReference type="Gene3D" id="3.40.50.1820">
    <property type="entry name" value="alpha/beta hydrolase"/>
    <property type="match status" value="1"/>
</dbReference>
<dbReference type="Proteomes" id="UP000053328">
    <property type="component" value="Unassembled WGS sequence"/>
</dbReference>
<sequence>MGSAPAQSRSTSTSLGNLEVQGFVNESTRVANYLGIQYATIPARFRQSQPVDHLNQSGTLDATRYGPRCPQNFRPRGLPIYDGLQQGEVADDEFGCLRLNVFTPTGPQSKPLPVLVWIHGGGFVFGDGGWEYDGNNLVQHAVDIGKPIVYVSLNYRLGYFGFLSSKELKDEAIKDGQTPYANMGFYDQRLALLWVQKHISAFGGDASNVTIAGESAGGLSVLAQLRSDVPVCQRGIILSSPNLDYPRPEESQATFEKLATSTGISSTASSEEKLAALRSLTSDDIVKLLGRSFATPRWDPDWFVYQDGTTATAGPASLGPWVKGVVTGSTKDEAAVFLIGMGWQAWKSEQFKEQVTSVVQDQKDATALTNAYGIDPTSPAEVNLRGLIDMVTDASFSALPYIVAEQSSAAPPISLYRFDQQDPFSKSPFYGFAFHSLDNAFFCRYPALAGPSAADDVKATVDLFNGAVLDFTYGNQPWETYKENQRVMVFNGKRSGLVKIDEPDRWRRVFRERGGSKTVRRYNHKLMALNHDSLP</sequence>
<keyword evidence="2 3" id="KW-0378">Hydrolase</keyword>
<dbReference type="PANTHER" id="PTHR43142:SF6">
    <property type="entry name" value="PUTATIVE (AFU_ORTHOLOGUE AFUA_7G01710)-RELATED"/>
    <property type="match status" value="1"/>
</dbReference>
<dbReference type="InterPro" id="IPR029058">
    <property type="entry name" value="AB_hydrolase_fold"/>
</dbReference>
<dbReference type="SUPFAM" id="SSF53474">
    <property type="entry name" value="alpha/beta-Hydrolases"/>
    <property type="match status" value="1"/>
</dbReference>
<reference evidence="5 6" key="1">
    <citation type="submission" date="2015-01" db="EMBL/GenBank/DDBJ databases">
        <title>The Genome Sequence of Exophiala spinifera CBS89968.</title>
        <authorList>
            <consortium name="The Broad Institute Genomics Platform"/>
            <person name="Cuomo C."/>
            <person name="de Hoog S."/>
            <person name="Gorbushina A."/>
            <person name="Stielow B."/>
            <person name="Teixiera M."/>
            <person name="Abouelleil A."/>
            <person name="Chapman S.B."/>
            <person name="Priest M."/>
            <person name="Young S.K."/>
            <person name="Wortman J."/>
            <person name="Nusbaum C."/>
            <person name="Birren B."/>
        </authorList>
    </citation>
    <scope>NUCLEOTIDE SEQUENCE [LARGE SCALE GENOMIC DNA]</scope>
    <source>
        <strain evidence="5 6">CBS 89968</strain>
    </source>
</reference>
<name>A0A0D2BQ92_9EURO</name>
<keyword evidence="6" id="KW-1185">Reference proteome</keyword>
<evidence type="ECO:0000313" key="5">
    <source>
        <dbReference type="EMBL" id="KIW13299.1"/>
    </source>
</evidence>
<evidence type="ECO:0000256" key="2">
    <source>
        <dbReference type="ARBA" id="ARBA00022801"/>
    </source>
</evidence>
<dbReference type="InterPro" id="IPR002018">
    <property type="entry name" value="CarbesteraseB"/>
</dbReference>
<evidence type="ECO:0000256" key="3">
    <source>
        <dbReference type="RuleBase" id="RU361235"/>
    </source>
</evidence>
<dbReference type="RefSeq" id="XP_016233515.1">
    <property type="nucleotide sequence ID" value="XM_016382812.1"/>
</dbReference>
<protein>
    <recommendedName>
        <fullName evidence="3">Carboxylic ester hydrolase</fullName>
        <ecNumber evidence="3">3.1.1.-</ecNumber>
    </recommendedName>
</protein>
<dbReference type="PANTHER" id="PTHR43142">
    <property type="entry name" value="CARBOXYLIC ESTER HYDROLASE"/>
    <property type="match status" value="1"/>
</dbReference>
<dbReference type="EMBL" id="KN847497">
    <property type="protein sequence ID" value="KIW13299.1"/>
    <property type="molecule type" value="Genomic_DNA"/>
</dbReference>
<dbReference type="PROSITE" id="PS00122">
    <property type="entry name" value="CARBOXYLESTERASE_B_1"/>
    <property type="match status" value="1"/>
</dbReference>
<comment type="similarity">
    <text evidence="1 3">Belongs to the type-B carboxylesterase/lipase family.</text>
</comment>
<dbReference type="VEuPathDB" id="FungiDB:PV08_08487"/>
<dbReference type="GO" id="GO:0016787">
    <property type="term" value="F:hydrolase activity"/>
    <property type="evidence" value="ECO:0007669"/>
    <property type="project" value="UniProtKB-KW"/>
</dbReference>
<dbReference type="ESTHER" id="9euro-a0a0d2bq92">
    <property type="family name" value="Fungal_carboxylesterase_lipase"/>
</dbReference>
<gene>
    <name evidence="5" type="ORF">PV08_08487</name>
</gene>
<evidence type="ECO:0000259" key="4">
    <source>
        <dbReference type="Pfam" id="PF00135"/>
    </source>
</evidence>
<feature type="domain" description="Carboxylesterase type B" evidence="4">
    <location>
        <begin position="13"/>
        <end position="503"/>
    </location>
</feature>
<dbReference type="EC" id="3.1.1.-" evidence="3"/>
<dbReference type="HOGENOM" id="CLU_006586_14_1_1"/>
<dbReference type="GeneID" id="27335570"/>
<evidence type="ECO:0000313" key="6">
    <source>
        <dbReference type="Proteomes" id="UP000053328"/>
    </source>
</evidence>
<dbReference type="AlphaFoldDB" id="A0A0D2BQ92"/>
<proteinExistence type="inferred from homology"/>
<evidence type="ECO:0000256" key="1">
    <source>
        <dbReference type="ARBA" id="ARBA00005964"/>
    </source>
</evidence>
<dbReference type="InterPro" id="IPR019826">
    <property type="entry name" value="Carboxylesterase_B_AS"/>
</dbReference>
<dbReference type="Pfam" id="PF00135">
    <property type="entry name" value="COesterase"/>
    <property type="match status" value="1"/>
</dbReference>
<organism evidence="5 6">
    <name type="scientific">Exophiala spinifera</name>
    <dbReference type="NCBI Taxonomy" id="91928"/>
    <lineage>
        <taxon>Eukaryota</taxon>
        <taxon>Fungi</taxon>
        <taxon>Dikarya</taxon>
        <taxon>Ascomycota</taxon>
        <taxon>Pezizomycotina</taxon>
        <taxon>Eurotiomycetes</taxon>
        <taxon>Chaetothyriomycetidae</taxon>
        <taxon>Chaetothyriales</taxon>
        <taxon>Herpotrichiellaceae</taxon>
        <taxon>Exophiala</taxon>
    </lineage>
</organism>
<dbReference type="STRING" id="91928.A0A0D2BQ92"/>
<dbReference type="OrthoDB" id="4137226at2759"/>